<comment type="function">
    <text evidence="5">Fibrinolytic activity; shows preferential cleavage of Arg-Gly bonds in all three fibrinogen chains. Contact with the caterpillars causes severe bleeding, due the anticoagulant effect of the protein.</text>
</comment>
<proteinExistence type="predicted"/>
<dbReference type="PROSITE" id="PS50240">
    <property type="entry name" value="TRYPSIN_DOM"/>
    <property type="match status" value="1"/>
</dbReference>
<evidence type="ECO:0000259" key="8">
    <source>
        <dbReference type="PROSITE" id="PS50240"/>
    </source>
</evidence>
<organism evidence="10 11">
    <name type="scientific">Manduca sexta</name>
    <name type="common">Tobacco hawkmoth</name>
    <name type="synonym">Tobacco hornworm</name>
    <dbReference type="NCBI Taxonomy" id="7130"/>
    <lineage>
        <taxon>Eukaryota</taxon>
        <taxon>Metazoa</taxon>
        <taxon>Ecdysozoa</taxon>
        <taxon>Arthropoda</taxon>
        <taxon>Hexapoda</taxon>
        <taxon>Insecta</taxon>
        <taxon>Pterygota</taxon>
        <taxon>Neoptera</taxon>
        <taxon>Endopterygota</taxon>
        <taxon>Lepidoptera</taxon>
        <taxon>Glossata</taxon>
        <taxon>Ditrysia</taxon>
        <taxon>Bombycoidea</taxon>
        <taxon>Sphingidae</taxon>
        <taxon>Sphinginae</taxon>
        <taxon>Sphingini</taxon>
        <taxon>Manduca</taxon>
    </lineage>
</organism>
<dbReference type="CDD" id="cd00033">
    <property type="entry name" value="CCP"/>
    <property type="match status" value="1"/>
</dbReference>
<evidence type="ECO:0000256" key="5">
    <source>
        <dbReference type="ARBA" id="ARBA00055534"/>
    </source>
</evidence>
<dbReference type="GO" id="GO:0005576">
    <property type="term" value="C:extracellular region"/>
    <property type="evidence" value="ECO:0007669"/>
    <property type="project" value="UniProtKB-SubCell"/>
</dbReference>
<keyword evidence="6" id="KW-1205">Fibrinolytic toxin</keyword>
<comment type="caution">
    <text evidence="7">Lacks conserved residue(s) required for the propagation of feature annotation.</text>
</comment>
<keyword evidence="11" id="KW-1185">Reference proteome</keyword>
<dbReference type="Pfam" id="PF00084">
    <property type="entry name" value="Sushi"/>
    <property type="match status" value="1"/>
</dbReference>
<feature type="domain" description="Peptidase S1" evidence="8">
    <location>
        <begin position="111"/>
        <end position="368"/>
    </location>
</feature>
<evidence type="ECO:0000259" key="9">
    <source>
        <dbReference type="PROSITE" id="PS50923"/>
    </source>
</evidence>
<comment type="subcellular location">
    <subcellularLocation>
        <location evidence="1">Secreted</location>
        <location evidence="1">Extracellular space</location>
    </subcellularLocation>
</comment>
<dbReference type="PROSITE" id="PS50923">
    <property type="entry name" value="SUSHI"/>
    <property type="match status" value="1"/>
</dbReference>
<dbReference type="EMBL" id="JH668670">
    <property type="protein sequence ID" value="KAG6460421.1"/>
    <property type="molecule type" value="Genomic_DNA"/>
</dbReference>
<dbReference type="SMART" id="SM00020">
    <property type="entry name" value="Tryp_SPc"/>
    <property type="match status" value="1"/>
</dbReference>
<evidence type="ECO:0000313" key="10">
    <source>
        <dbReference type="EMBL" id="KAG6460420.1"/>
    </source>
</evidence>
<dbReference type="FunFam" id="2.40.10.10:FF:000068">
    <property type="entry name" value="transmembrane protease serine 2"/>
    <property type="match status" value="1"/>
</dbReference>
<evidence type="ECO:0000256" key="6">
    <source>
        <dbReference type="ARBA" id="ARBA00084094"/>
    </source>
</evidence>
<dbReference type="Proteomes" id="UP000791440">
    <property type="component" value="Unassembled WGS sequence"/>
</dbReference>
<dbReference type="PANTHER" id="PTHR24252:SF7">
    <property type="entry name" value="HYALIN"/>
    <property type="match status" value="1"/>
</dbReference>
<keyword evidence="2" id="KW-0800">Toxin</keyword>
<protein>
    <submittedName>
        <fullName evidence="10">Uncharacterized protein</fullName>
    </submittedName>
</protein>
<evidence type="ECO:0000256" key="4">
    <source>
        <dbReference type="ARBA" id="ARBA00023240"/>
    </source>
</evidence>
<dbReference type="SMART" id="SM00032">
    <property type="entry name" value="CCP"/>
    <property type="match status" value="1"/>
</dbReference>
<dbReference type="GO" id="GO:0006508">
    <property type="term" value="P:proteolysis"/>
    <property type="evidence" value="ECO:0007669"/>
    <property type="project" value="InterPro"/>
</dbReference>
<evidence type="ECO:0000313" key="11">
    <source>
        <dbReference type="Proteomes" id="UP000791440"/>
    </source>
</evidence>
<dbReference type="InterPro" id="IPR000436">
    <property type="entry name" value="Sushi_SCR_CCP_dom"/>
</dbReference>
<reference evidence="10" key="1">
    <citation type="journal article" date="2016" name="Insect Biochem. Mol. Biol.">
        <title>Multifaceted biological insights from a draft genome sequence of the tobacco hornworm moth, Manduca sexta.</title>
        <authorList>
            <person name="Kanost M.R."/>
            <person name="Arrese E.L."/>
            <person name="Cao X."/>
            <person name="Chen Y.R."/>
            <person name="Chellapilla S."/>
            <person name="Goldsmith M.R."/>
            <person name="Grosse-Wilde E."/>
            <person name="Heckel D.G."/>
            <person name="Herndon N."/>
            <person name="Jiang H."/>
            <person name="Papanicolaou A."/>
            <person name="Qu J."/>
            <person name="Soulages J.L."/>
            <person name="Vogel H."/>
            <person name="Walters J."/>
            <person name="Waterhouse R.M."/>
            <person name="Ahn S.J."/>
            <person name="Almeida F.C."/>
            <person name="An C."/>
            <person name="Aqrawi P."/>
            <person name="Bretschneider A."/>
            <person name="Bryant W.B."/>
            <person name="Bucks S."/>
            <person name="Chao H."/>
            <person name="Chevignon G."/>
            <person name="Christen J.M."/>
            <person name="Clarke D.F."/>
            <person name="Dittmer N.T."/>
            <person name="Ferguson L.C.F."/>
            <person name="Garavelou S."/>
            <person name="Gordon K.H.J."/>
            <person name="Gunaratna R.T."/>
            <person name="Han Y."/>
            <person name="Hauser F."/>
            <person name="He Y."/>
            <person name="Heidel-Fischer H."/>
            <person name="Hirsh A."/>
            <person name="Hu Y."/>
            <person name="Jiang H."/>
            <person name="Kalra D."/>
            <person name="Klinner C."/>
            <person name="Konig C."/>
            <person name="Kovar C."/>
            <person name="Kroll A.R."/>
            <person name="Kuwar S.S."/>
            <person name="Lee S.L."/>
            <person name="Lehman R."/>
            <person name="Li K."/>
            <person name="Li Z."/>
            <person name="Liang H."/>
            <person name="Lovelace S."/>
            <person name="Lu Z."/>
            <person name="Mansfield J.H."/>
            <person name="McCulloch K.J."/>
            <person name="Mathew T."/>
            <person name="Morton B."/>
            <person name="Muzny D.M."/>
            <person name="Neunemann D."/>
            <person name="Ongeri F."/>
            <person name="Pauchet Y."/>
            <person name="Pu L.L."/>
            <person name="Pyrousis I."/>
            <person name="Rao X.J."/>
            <person name="Redding A."/>
            <person name="Roesel C."/>
            <person name="Sanchez-Gracia A."/>
            <person name="Schaack S."/>
            <person name="Shukla A."/>
            <person name="Tetreau G."/>
            <person name="Wang Y."/>
            <person name="Xiong G.H."/>
            <person name="Traut W."/>
            <person name="Walsh T.K."/>
            <person name="Worley K.C."/>
            <person name="Wu D."/>
            <person name="Wu W."/>
            <person name="Wu Y.Q."/>
            <person name="Zhang X."/>
            <person name="Zou Z."/>
            <person name="Zucker H."/>
            <person name="Briscoe A.D."/>
            <person name="Burmester T."/>
            <person name="Clem R.J."/>
            <person name="Feyereisen R."/>
            <person name="Grimmelikhuijzen C.J.P."/>
            <person name="Hamodrakas S.J."/>
            <person name="Hansson B.S."/>
            <person name="Huguet E."/>
            <person name="Jermiin L.S."/>
            <person name="Lan Q."/>
            <person name="Lehman H.K."/>
            <person name="Lorenzen M."/>
            <person name="Merzendorfer H."/>
            <person name="Michalopoulos I."/>
            <person name="Morton D.B."/>
            <person name="Muthukrishnan S."/>
            <person name="Oakeshott J.G."/>
            <person name="Palmer W."/>
            <person name="Park Y."/>
            <person name="Passarelli A.L."/>
            <person name="Rozas J."/>
            <person name="Schwartz L.M."/>
            <person name="Smith W."/>
            <person name="Southgate A."/>
            <person name="Vilcinskas A."/>
            <person name="Vogt R."/>
            <person name="Wang P."/>
            <person name="Werren J."/>
            <person name="Yu X.Q."/>
            <person name="Zhou J.J."/>
            <person name="Brown S.J."/>
            <person name="Scherer S.E."/>
            <person name="Richards S."/>
            <person name="Blissard G.W."/>
        </authorList>
    </citation>
    <scope>NUCLEOTIDE SEQUENCE</scope>
</reference>
<dbReference type="GO" id="GO:0090729">
    <property type="term" value="F:toxin activity"/>
    <property type="evidence" value="ECO:0007669"/>
    <property type="project" value="UniProtKB-KW"/>
</dbReference>
<evidence type="ECO:0000256" key="7">
    <source>
        <dbReference type="PROSITE-ProRule" id="PRU00302"/>
    </source>
</evidence>
<feature type="domain" description="Sushi" evidence="9">
    <location>
        <begin position="1"/>
        <end position="59"/>
    </location>
</feature>
<keyword evidence="4" id="KW-1199">Hemostasis impairing toxin</keyword>
<dbReference type="PANTHER" id="PTHR24252">
    <property type="entry name" value="ACROSIN-RELATED"/>
    <property type="match status" value="1"/>
</dbReference>
<dbReference type="PROSITE" id="PS00134">
    <property type="entry name" value="TRYPSIN_HIS"/>
    <property type="match status" value="1"/>
</dbReference>
<dbReference type="GO" id="GO:0004252">
    <property type="term" value="F:serine-type endopeptidase activity"/>
    <property type="evidence" value="ECO:0007669"/>
    <property type="project" value="InterPro"/>
</dbReference>
<name>A0A921ZMK8_MANSE</name>
<comment type="caution">
    <text evidence="10">The sequence shown here is derived from an EMBL/GenBank/DDBJ whole genome shotgun (WGS) entry which is preliminary data.</text>
</comment>
<dbReference type="CDD" id="cd00190">
    <property type="entry name" value="Tryp_SPc"/>
    <property type="match status" value="1"/>
</dbReference>
<accession>A0A921ZMK8</accession>
<dbReference type="InterPro" id="IPR001254">
    <property type="entry name" value="Trypsin_dom"/>
</dbReference>
<dbReference type="InterPro" id="IPR018114">
    <property type="entry name" value="TRYPSIN_HIS"/>
</dbReference>
<dbReference type="AlphaFoldDB" id="A0A921ZMK8"/>
<sequence length="393" mass="42528">MPPFPAHGSYLSSPKSSPGDQLENAVLNITCDADYHLVGERTVTCISDWWSDDMPECLPFCKAGKKSWVVGCDSGASQCVITPSNLPSLGHRTLSQNQNCGTVGPITDRIIAGGYQAVLYDAPWHAGLYTKATMPYMQICGGTLIARDVVVTAAHCFSTDGSTPSAANYAIAVGKIYRPWNNDHDKQAQKSDVKEIRIPPRYLGSVGNFQDDIALVIVAKKFDYTEAVTPACVSFDRKFDEEQLQEGKYGKVFGWGLTGENAKSSQVLLVADVPYVDIRKCIKESPVSFRTSITSDKFCAGYTNGTAVCRGDSGGGLMFSKMVKGKERFFLRGIVSTSPSTENACNIFAWAAFTHILKHEGFLKTVVGSKEEAPVPVDVVHTPVSSGGQLRPV</sequence>
<evidence type="ECO:0000256" key="1">
    <source>
        <dbReference type="ARBA" id="ARBA00004239"/>
    </source>
</evidence>
<evidence type="ECO:0000256" key="2">
    <source>
        <dbReference type="ARBA" id="ARBA00022656"/>
    </source>
</evidence>
<dbReference type="EMBL" id="JH668670">
    <property type="protein sequence ID" value="KAG6460420.1"/>
    <property type="molecule type" value="Genomic_DNA"/>
</dbReference>
<gene>
    <name evidence="10" type="ORF">O3G_MSEX011977</name>
</gene>
<reference evidence="10" key="2">
    <citation type="submission" date="2020-12" db="EMBL/GenBank/DDBJ databases">
        <authorList>
            <person name="Kanost M."/>
        </authorList>
    </citation>
    <scope>NUCLEOTIDE SEQUENCE</scope>
</reference>
<evidence type="ECO:0000256" key="3">
    <source>
        <dbReference type="ARBA" id="ARBA00023157"/>
    </source>
</evidence>
<keyword evidence="3" id="KW-1015">Disulfide bond</keyword>
<keyword evidence="7" id="KW-0768">Sushi</keyword>
<dbReference type="Pfam" id="PF00089">
    <property type="entry name" value="Trypsin"/>
    <property type="match status" value="1"/>
</dbReference>